<dbReference type="GO" id="GO:0005634">
    <property type="term" value="C:nucleus"/>
    <property type="evidence" value="ECO:0007669"/>
    <property type="project" value="TreeGrafter"/>
</dbReference>
<dbReference type="CDD" id="cd00084">
    <property type="entry name" value="HMG-box_SF"/>
    <property type="match status" value="1"/>
</dbReference>
<comment type="caution">
    <text evidence="3">The sequence shown here is derived from an EMBL/GenBank/DDBJ whole genome shotgun (WGS) entry which is preliminary data.</text>
</comment>
<organism evidence="3 4">
    <name type="scientific">Apatococcus fuscideae</name>
    <dbReference type="NCBI Taxonomy" id="2026836"/>
    <lineage>
        <taxon>Eukaryota</taxon>
        <taxon>Viridiplantae</taxon>
        <taxon>Chlorophyta</taxon>
        <taxon>core chlorophytes</taxon>
        <taxon>Trebouxiophyceae</taxon>
        <taxon>Chlorellales</taxon>
        <taxon>Chlorellaceae</taxon>
        <taxon>Apatococcus</taxon>
    </lineage>
</organism>
<dbReference type="Pfam" id="PF10263">
    <property type="entry name" value="SprT-like"/>
    <property type="match status" value="1"/>
</dbReference>
<evidence type="ECO:0000259" key="2">
    <source>
        <dbReference type="SMART" id="SM00731"/>
    </source>
</evidence>
<dbReference type="SMART" id="SM00731">
    <property type="entry name" value="SprT"/>
    <property type="match status" value="1"/>
</dbReference>
<keyword evidence="4" id="KW-1185">Reference proteome</keyword>
<accession>A0AAW1SZL3</accession>
<feature type="domain" description="SprT-like" evidence="2">
    <location>
        <begin position="130"/>
        <end position="291"/>
    </location>
</feature>
<dbReference type="PANTHER" id="PTHR23099">
    <property type="entry name" value="TRANSCRIPTIONAL REGULATOR"/>
    <property type="match status" value="1"/>
</dbReference>
<dbReference type="InterPro" id="IPR006640">
    <property type="entry name" value="SprT-like_domain"/>
</dbReference>
<sequence length="376" mass="41141">MGSPFSSGAPPPRAPLVEVIPSQPKCSDRLDLANCAPKPRNRLPEGYLASATPSCKPCMTMGSAGGNGVPRAEAPRTPAEKGRLNDPIPSTPFTPVARPPRTPAWASQQTPGPAPRTAAKQLAAFRKQRDGIAQTLFSRWNKEVFEHQLPSDLPITWNTNLRTTAGLTHYKREICNGSYVHTARIDLSLKVLDSEAKLEATLAHEMCHAGAWLIGKIAKPPHGAAFQKWVGRFRHVRPDLNITTCHSYKIHYAFRWQCTNAACRRIFKRHSNSIDVAKQVCGACKSKLQSLGRFQADGTPARTRAPTPFSLFVKERFGAVKAAATPRTPHGDLMRTLSRQWQLSKATGIEAVAPHDGQAGELQTSFLEAAFAQVHL</sequence>
<feature type="compositionally biased region" description="Pro residues" evidence="1">
    <location>
        <begin position="89"/>
        <end position="102"/>
    </location>
</feature>
<evidence type="ECO:0000313" key="4">
    <source>
        <dbReference type="Proteomes" id="UP001485043"/>
    </source>
</evidence>
<reference evidence="3 4" key="1">
    <citation type="journal article" date="2024" name="Nat. Commun.">
        <title>Phylogenomics reveals the evolutionary origins of lichenization in chlorophyte algae.</title>
        <authorList>
            <person name="Puginier C."/>
            <person name="Libourel C."/>
            <person name="Otte J."/>
            <person name="Skaloud P."/>
            <person name="Haon M."/>
            <person name="Grisel S."/>
            <person name="Petersen M."/>
            <person name="Berrin J.G."/>
            <person name="Delaux P.M."/>
            <person name="Dal Grande F."/>
            <person name="Keller J."/>
        </authorList>
    </citation>
    <scope>NUCLEOTIDE SEQUENCE [LARGE SCALE GENOMIC DNA]</scope>
    <source>
        <strain evidence="3 4">SAG 2523</strain>
    </source>
</reference>
<evidence type="ECO:0000256" key="1">
    <source>
        <dbReference type="SAM" id="MobiDB-lite"/>
    </source>
</evidence>
<dbReference type="GO" id="GO:0006950">
    <property type="term" value="P:response to stress"/>
    <property type="evidence" value="ECO:0007669"/>
    <property type="project" value="UniProtKB-ARBA"/>
</dbReference>
<gene>
    <name evidence="3" type="ORF">WJX84_009911</name>
</gene>
<dbReference type="EMBL" id="JALJOV010000703">
    <property type="protein sequence ID" value="KAK9861778.1"/>
    <property type="molecule type" value="Genomic_DNA"/>
</dbReference>
<name>A0AAW1SZL3_9CHLO</name>
<dbReference type="Proteomes" id="UP001485043">
    <property type="component" value="Unassembled WGS sequence"/>
</dbReference>
<dbReference type="PANTHER" id="PTHR23099:SF0">
    <property type="entry name" value="GERM CELL NUCLEAR ACIDIC PROTEIN"/>
    <property type="match status" value="1"/>
</dbReference>
<evidence type="ECO:0000313" key="3">
    <source>
        <dbReference type="EMBL" id="KAK9861778.1"/>
    </source>
</evidence>
<dbReference type="AlphaFoldDB" id="A0AAW1SZL3"/>
<protein>
    <recommendedName>
        <fullName evidence="2">SprT-like domain-containing protein</fullName>
    </recommendedName>
</protein>
<feature type="region of interest" description="Disordered" evidence="1">
    <location>
        <begin position="66"/>
        <end position="115"/>
    </location>
</feature>
<proteinExistence type="predicted"/>